<sequence length="478" mass="53319">MSLEYVGLKAIKGPIIFLEGSKDIGYEEVVEIRIGNNEVRHGRVIEISGDIVAVEVFEGTDGMMLKDVYTKFLGHPLRMGLSKEVLGRTFNGAGLQIDGLGPIFSNVSMDVNGESMNPVSRRYPKNFIQTGISSIDTLATLIRGQKLPIFSATGLTHNELAVEIVKHAKIAEKEHEKFCIVFAAMGVKHDVAQYFKSQFEQAHVMDRVAMFLNTASEPIVERILAPRAALTTAEYLAFHEDYHVLVIMTDMTSYCEALREFSSSKGEIPGRKGYPGYMYSDLSSLYERAGMIEGKSGSVTQIPILTMPNNDITHPIPDLTGYITEGQIVLDGQLKQRGIFPPISVLPSLSRLMKDGIGADYTRKDHAIVADQLLAAYAKYNEVTALSQVIGEDELSTSDQHFMMFGKLFETHFINQGEESRRLGDSLDLGWDLLSLLPEDQLNRLSRDQISQYINKEKAYARFELNDNDTIERMLGKN</sequence>
<comment type="similarity">
    <text evidence="1 4">Belongs to the ATPase alpha/beta chains family.</text>
</comment>
<dbReference type="GO" id="GO:0046933">
    <property type="term" value="F:proton-transporting ATP synthase activity, rotational mechanism"/>
    <property type="evidence" value="ECO:0007669"/>
    <property type="project" value="UniProtKB-UniRule"/>
</dbReference>
<feature type="domain" description="ATPase F1/V1/A1 complex alpha/beta subunit N-terminal" evidence="6">
    <location>
        <begin position="10"/>
        <end position="64"/>
    </location>
</feature>
<dbReference type="RefSeq" id="WP_064212187.1">
    <property type="nucleotide sequence ID" value="NZ_JACAOE010000002.1"/>
</dbReference>
<evidence type="ECO:0000256" key="4">
    <source>
        <dbReference type="HAMAP-Rule" id="MF_00310"/>
    </source>
</evidence>
<dbReference type="Gene3D" id="3.40.50.12240">
    <property type="match status" value="1"/>
</dbReference>
<evidence type="ECO:0000259" key="5">
    <source>
        <dbReference type="Pfam" id="PF00006"/>
    </source>
</evidence>
<keyword evidence="3 4" id="KW-0406">Ion transport</keyword>
<dbReference type="InterPro" id="IPR022879">
    <property type="entry name" value="V-ATPase_su_B/beta"/>
</dbReference>
<evidence type="ECO:0000256" key="1">
    <source>
        <dbReference type="ARBA" id="ARBA00008936"/>
    </source>
</evidence>
<accession>A0A553IG16</accession>
<dbReference type="Pfam" id="PF02874">
    <property type="entry name" value="ATP-synt_ab_N"/>
    <property type="match status" value="1"/>
</dbReference>
<evidence type="ECO:0000313" key="9">
    <source>
        <dbReference type="Proteomes" id="UP000315938"/>
    </source>
</evidence>
<dbReference type="EMBL" id="VKID01000002">
    <property type="protein sequence ID" value="TRX99144.1"/>
    <property type="molecule type" value="Genomic_DNA"/>
</dbReference>
<dbReference type="InterPro" id="IPR000194">
    <property type="entry name" value="ATPase_F1/V1/A1_a/bsu_nucl-bd"/>
</dbReference>
<evidence type="ECO:0000259" key="6">
    <source>
        <dbReference type="Pfam" id="PF02874"/>
    </source>
</evidence>
<comment type="function">
    <text evidence="4">Produces ATP from ADP in the presence of a proton gradient across the membrane. The V-type beta chain is a regulatory subunit.</text>
</comment>
<evidence type="ECO:0000256" key="3">
    <source>
        <dbReference type="ARBA" id="ARBA00023065"/>
    </source>
</evidence>
<dbReference type="InterPro" id="IPR027417">
    <property type="entry name" value="P-loop_NTPase"/>
</dbReference>
<dbReference type="NCBIfam" id="NF003235">
    <property type="entry name" value="PRK04196.1"/>
    <property type="match status" value="1"/>
</dbReference>
<keyword evidence="4" id="KW-0066">ATP synthesis</keyword>
<dbReference type="Proteomes" id="UP000315938">
    <property type="component" value="Unassembled WGS sequence"/>
</dbReference>
<dbReference type="Pfam" id="PF00006">
    <property type="entry name" value="ATP-synt_ab"/>
    <property type="match status" value="1"/>
</dbReference>
<evidence type="ECO:0000256" key="2">
    <source>
        <dbReference type="ARBA" id="ARBA00022448"/>
    </source>
</evidence>
<dbReference type="GO" id="GO:0005524">
    <property type="term" value="F:ATP binding"/>
    <property type="evidence" value="ECO:0007669"/>
    <property type="project" value="UniProtKB-UniRule"/>
</dbReference>
<dbReference type="Pfam" id="PF22919">
    <property type="entry name" value="ATP-synt_VA_C"/>
    <property type="match status" value="1"/>
</dbReference>
<dbReference type="GO" id="GO:0042777">
    <property type="term" value="P:proton motive force-driven plasma membrane ATP synthesis"/>
    <property type="evidence" value="ECO:0007669"/>
    <property type="project" value="UniProtKB-UniRule"/>
</dbReference>
<dbReference type="HAMAP" id="MF_00310">
    <property type="entry name" value="ATP_synth_B_arch"/>
    <property type="match status" value="1"/>
</dbReference>
<evidence type="ECO:0000259" key="7">
    <source>
        <dbReference type="Pfam" id="PF22919"/>
    </source>
</evidence>
<dbReference type="PANTHER" id="PTHR43389">
    <property type="entry name" value="V-TYPE PROTON ATPASE SUBUNIT B"/>
    <property type="match status" value="1"/>
</dbReference>
<dbReference type="CDD" id="cd01135">
    <property type="entry name" value="V_A-ATPase_B"/>
    <property type="match status" value="1"/>
</dbReference>
<gene>
    <name evidence="4" type="primary">atpB</name>
    <name evidence="8" type="ORF">FNV44_05405</name>
</gene>
<feature type="domain" description="ATP synthase A/B type C-terminal" evidence="7">
    <location>
        <begin position="355"/>
        <end position="453"/>
    </location>
</feature>
<keyword evidence="2 4" id="KW-0813">Transport</keyword>
<feature type="domain" description="ATPase F1/V1/A1 complex alpha/beta subunit nucleotide-binding" evidence="5">
    <location>
        <begin position="131"/>
        <end position="350"/>
    </location>
</feature>
<evidence type="ECO:0000313" key="8">
    <source>
        <dbReference type="EMBL" id="TRX99144.1"/>
    </source>
</evidence>
<comment type="caution">
    <text evidence="8">The sequence shown here is derived from an EMBL/GenBank/DDBJ whole genome shotgun (WGS) entry which is preliminary data.</text>
</comment>
<dbReference type="InterPro" id="IPR055190">
    <property type="entry name" value="ATP-synt_VA_C"/>
</dbReference>
<dbReference type="InterPro" id="IPR004100">
    <property type="entry name" value="ATPase_F1/V1/A1_a/bsu_N"/>
</dbReference>
<dbReference type="CDD" id="cd18118">
    <property type="entry name" value="ATP-synt_V_A-type_beta_N"/>
    <property type="match status" value="1"/>
</dbReference>
<reference evidence="8 9" key="1">
    <citation type="submission" date="2019-07" db="EMBL/GenBank/DDBJ databases">
        <title>Genome sequence of Acholeplasma laidlawii strain with increased resistance to erythromycin.</title>
        <authorList>
            <person name="Medvedeva E.S."/>
            <person name="Baranova N.B."/>
            <person name="Siniagina M.N."/>
            <person name="Mouzykantov A."/>
            <person name="Chernova O.A."/>
            <person name="Chernov V.M."/>
        </authorList>
    </citation>
    <scope>NUCLEOTIDE SEQUENCE [LARGE SCALE GENOMIC DNA]</scope>
    <source>
        <strain evidence="8 9">PG8REry</strain>
    </source>
</reference>
<dbReference type="PANTHER" id="PTHR43389:SF4">
    <property type="entry name" value="V-TYPE PROTON ATPASE SUBUNIT B"/>
    <property type="match status" value="1"/>
</dbReference>
<dbReference type="AlphaFoldDB" id="A0A553IG16"/>
<name>A0A553IG16_ACHLA</name>
<keyword evidence="4" id="KW-0375">Hydrogen ion transport</keyword>
<proteinExistence type="inferred from homology"/>
<organism evidence="8 9">
    <name type="scientific">Acholeplasma laidlawii</name>
    <dbReference type="NCBI Taxonomy" id="2148"/>
    <lineage>
        <taxon>Bacteria</taxon>
        <taxon>Bacillati</taxon>
        <taxon>Mycoplasmatota</taxon>
        <taxon>Mollicutes</taxon>
        <taxon>Acholeplasmatales</taxon>
        <taxon>Acholeplasmataceae</taxon>
        <taxon>Acholeplasma</taxon>
    </lineage>
</organism>
<protein>
    <recommendedName>
        <fullName evidence="4">V-type ATP synthase beta chain</fullName>
    </recommendedName>
    <alternativeName>
        <fullName evidence="4">V-ATPase subunit B</fullName>
    </alternativeName>
</protein>
<dbReference type="SUPFAM" id="SSF52540">
    <property type="entry name" value="P-loop containing nucleoside triphosphate hydrolases"/>
    <property type="match status" value="1"/>
</dbReference>